<proteinExistence type="predicted"/>
<evidence type="ECO:0000313" key="2">
    <source>
        <dbReference type="Proteomes" id="UP000049685"/>
    </source>
</evidence>
<sequence>MMCIGSMGFEIASERTSDNKDWKWSTFGSGQGFVADHIVAGVLSTIMIQNLDKSFQIDLSGTDGALFRNNGKDALRMHNNSLDLYNWAKNGNLIGALISLTRTEKDGTTNPDKPLIGLINELDSALSLGYKHKEIYKSYIEFDKYNILKDEIGKAIRFFSDIDFRENSIYRAILRSLNDKNYINVSDKQIAISCEDKKYYIVLSNNGITFGQDNVSILLRDGKIIINGPVEFTGTVTGLPNTGVGGGGD</sequence>
<evidence type="ECO:0000313" key="1">
    <source>
        <dbReference type="EMBL" id="CEN31437.1"/>
    </source>
</evidence>
<organism evidence="1 2">
    <name type="scientific">Paraclostridium sordellii</name>
    <name type="common">Clostridium sordellii</name>
    <dbReference type="NCBI Taxonomy" id="1505"/>
    <lineage>
        <taxon>Bacteria</taxon>
        <taxon>Bacillati</taxon>
        <taxon>Bacillota</taxon>
        <taxon>Clostridia</taxon>
        <taxon>Peptostreptococcales</taxon>
        <taxon>Peptostreptococcaceae</taxon>
        <taxon>Paraclostridium</taxon>
    </lineage>
</organism>
<protein>
    <submittedName>
        <fullName evidence="1">Phage structural protein</fullName>
    </submittedName>
</protein>
<comment type="caution">
    <text evidence="1">The sequence shown here is derived from an EMBL/GenBank/DDBJ whole genome shotgun (WGS) entry which is preliminary data.</text>
</comment>
<gene>
    <name evidence="1" type="ORF">UMC4404_33111</name>
</gene>
<accession>A0A9P1P8K1</accession>
<name>A0A9P1P8K1_PARSO</name>
<dbReference type="Proteomes" id="UP000049685">
    <property type="component" value="Unassembled WGS sequence"/>
</dbReference>
<dbReference type="AlphaFoldDB" id="A0A9P1P8K1"/>
<dbReference type="RefSeq" id="WP_057558944.1">
    <property type="nucleotide sequence ID" value="NZ_CDNY01000004.1"/>
</dbReference>
<reference evidence="2" key="1">
    <citation type="submission" date="2015-01" db="EMBL/GenBank/DDBJ databases">
        <authorList>
            <person name="Aslett A.Martin."/>
            <person name="De Silva Nishadi"/>
        </authorList>
    </citation>
    <scope>NUCLEOTIDE SEQUENCE [LARGE SCALE GENOMIC DNA]</scope>
    <source>
        <strain evidence="2">UMC4404</strain>
    </source>
</reference>
<dbReference type="EMBL" id="CDNY01000004">
    <property type="protein sequence ID" value="CEN31437.1"/>
    <property type="molecule type" value="Genomic_DNA"/>
</dbReference>